<protein>
    <recommendedName>
        <fullName evidence="5">SH3 domain-containing protein</fullName>
    </recommendedName>
</protein>
<organism evidence="3 4">
    <name type="scientific">Hymenobacter edaphi</name>
    <dbReference type="NCBI Taxonomy" id="2211146"/>
    <lineage>
        <taxon>Bacteria</taxon>
        <taxon>Pseudomonadati</taxon>
        <taxon>Bacteroidota</taxon>
        <taxon>Cytophagia</taxon>
        <taxon>Cytophagales</taxon>
        <taxon>Hymenobacteraceae</taxon>
        <taxon>Hymenobacter</taxon>
    </lineage>
</organism>
<evidence type="ECO:0000313" key="4">
    <source>
        <dbReference type="Proteomes" id="UP000248553"/>
    </source>
</evidence>
<evidence type="ECO:0000256" key="1">
    <source>
        <dbReference type="SAM" id="Phobius"/>
    </source>
</evidence>
<proteinExistence type="predicted"/>
<sequence>MPNFPAKKIAAYGLLIVLWAQCAILQAAPSLPSTADSLFAGGRPLEAYQQYRQLLHRRLVSRQQLLRMAAVQESHDQYPAALYYLNLYQQYYPSPVVWRKTAELAAAHRLTGYPDNWRQQLGLSLRRYYPTVLQGLLAIGVAVGTLLLVRRRGLARGWWLTYGFYLLFVAAFLNIFDTSTVGLVCRPRAALMSAPSAGAAWLTTAAAGDRLLVRGQQDIWYKVLWRGRTAYIRQHDLLLVQ</sequence>
<keyword evidence="1" id="KW-0472">Membrane</keyword>
<dbReference type="EMBL" id="QHKM01000009">
    <property type="protein sequence ID" value="RAK63441.1"/>
    <property type="molecule type" value="Genomic_DNA"/>
</dbReference>
<keyword evidence="1" id="KW-1133">Transmembrane helix</keyword>
<dbReference type="Proteomes" id="UP000248553">
    <property type="component" value="Unassembled WGS sequence"/>
</dbReference>
<gene>
    <name evidence="3" type="ORF">DLM85_20765</name>
</gene>
<evidence type="ECO:0008006" key="5">
    <source>
        <dbReference type="Google" id="ProtNLM"/>
    </source>
</evidence>
<keyword evidence="1" id="KW-0812">Transmembrane</keyword>
<feature type="transmembrane region" description="Helical" evidence="1">
    <location>
        <begin position="128"/>
        <end position="149"/>
    </location>
</feature>
<keyword evidence="4" id="KW-1185">Reference proteome</keyword>
<keyword evidence="2" id="KW-0732">Signal</keyword>
<feature type="transmembrane region" description="Helical" evidence="1">
    <location>
        <begin position="158"/>
        <end position="176"/>
    </location>
</feature>
<feature type="chain" id="PRO_5016270831" description="SH3 domain-containing protein" evidence="2">
    <location>
        <begin position="28"/>
        <end position="241"/>
    </location>
</feature>
<reference evidence="4" key="1">
    <citation type="submission" date="2018-05" db="EMBL/GenBank/DDBJ databases">
        <authorList>
            <person name="Nie L."/>
        </authorList>
    </citation>
    <scope>NUCLEOTIDE SEQUENCE [LARGE SCALE GENOMIC DNA]</scope>
    <source>
        <strain evidence="4">NL</strain>
    </source>
</reference>
<evidence type="ECO:0000313" key="3">
    <source>
        <dbReference type="EMBL" id="RAK63441.1"/>
    </source>
</evidence>
<accession>A0A328BAF1</accession>
<feature type="signal peptide" evidence="2">
    <location>
        <begin position="1"/>
        <end position="27"/>
    </location>
</feature>
<dbReference type="Gene3D" id="2.30.30.40">
    <property type="entry name" value="SH3 Domains"/>
    <property type="match status" value="1"/>
</dbReference>
<name>A0A328BAF1_9BACT</name>
<comment type="caution">
    <text evidence="3">The sequence shown here is derived from an EMBL/GenBank/DDBJ whole genome shotgun (WGS) entry which is preliminary data.</text>
</comment>
<evidence type="ECO:0000256" key="2">
    <source>
        <dbReference type="SAM" id="SignalP"/>
    </source>
</evidence>
<dbReference type="AlphaFoldDB" id="A0A328BAF1"/>